<organism evidence="1 2">
    <name type="scientific">Clostridium beijerinckii</name>
    <name type="common">Clostridium MP</name>
    <dbReference type="NCBI Taxonomy" id="1520"/>
    <lineage>
        <taxon>Bacteria</taxon>
        <taxon>Bacillati</taxon>
        <taxon>Bacillota</taxon>
        <taxon>Clostridia</taxon>
        <taxon>Eubacteriales</taxon>
        <taxon>Clostridiaceae</taxon>
        <taxon>Clostridium</taxon>
    </lineage>
</organism>
<gene>
    <name evidence="1" type="ORF">DFH45_005072</name>
</gene>
<protein>
    <submittedName>
        <fullName evidence="1">Uncharacterized protein</fullName>
    </submittedName>
</protein>
<accession>A0A9Q5CX91</accession>
<evidence type="ECO:0000313" key="1">
    <source>
        <dbReference type="EMBL" id="NRV12109.1"/>
    </source>
</evidence>
<comment type="caution">
    <text evidence="1">The sequence shown here is derived from an EMBL/GenBank/DDBJ whole genome shotgun (WGS) entry which is preliminary data.</text>
</comment>
<reference evidence="1" key="1">
    <citation type="submission" date="2020-05" db="EMBL/GenBank/DDBJ databases">
        <title>Genomic insights into acetone-butanol-ethanol (ABE) fermentation by sequencing solventogenic clostridia strains.</title>
        <authorList>
            <person name="Brown S."/>
        </authorList>
    </citation>
    <scope>NUCLEOTIDE SEQUENCE</scope>
    <source>
        <strain evidence="1">DJ126</strain>
    </source>
</reference>
<dbReference type="Proteomes" id="UP000821656">
    <property type="component" value="Unassembled WGS sequence"/>
</dbReference>
<evidence type="ECO:0000313" key="2">
    <source>
        <dbReference type="Proteomes" id="UP000821656"/>
    </source>
</evidence>
<sequence length="39" mass="4866">MLYKFPNVEYDNLFFKIKEMIEKRIEKIKLSLKNEEMVL</sequence>
<dbReference type="AlphaFoldDB" id="A0A9Q5CX91"/>
<dbReference type="EMBL" id="JABSXK010000001">
    <property type="protein sequence ID" value="NRV12109.1"/>
    <property type="molecule type" value="Genomic_DNA"/>
</dbReference>
<proteinExistence type="predicted"/>
<name>A0A9Q5CX91_CLOBE</name>